<reference evidence="2" key="1">
    <citation type="journal article" date="2010" name="Nat. Biotechnol.">
        <title>Draft genome sequence of the oilseed species Ricinus communis.</title>
        <authorList>
            <person name="Chan A.P."/>
            <person name="Crabtree J."/>
            <person name="Zhao Q."/>
            <person name="Lorenzi H."/>
            <person name="Orvis J."/>
            <person name="Puiu D."/>
            <person name="Melake-Berhan A."/>
            <person name="Jones K.M."/>
            <person name="Redman J."/>
            <person name="Chen G."/>
            <person name="Cahoon E.B."/>
            <person name="Gedil M."/>
            <person name="Stanke M."/>
            <person name="Haas B.J."/>
            <person name="Wortman J.R."/>
            <person name="Fraser-Liggett C.M."/>
            <person name="Ravel J."/>
            <person name="Rabinowicz P.D."/>
        </authorList>
    </citation>
    <scope>NUCLEOTIDE SEQUENCE [LARGE SCALE GENOMIC DNA]</scope>
    <source>
        <strain evidence="2">cv. Hale</strain>
    </source>
</reference>
<sequence length="117" mass="13417">MSQGNKIASLLNLINGLIKIITEKNRAAAAQQSLKKRLGLKPKSELLKLPHERGKGLNWKNNGRKKEKLPELPCRKWKKLLRSSRMRRLLNDLEEAFSAYGEVLESKIRSSQRSDLI</sequence>
<protein>
    <submittedName>
        <fullName evidence="1">Uncharacterized protein</fullName>
    </submittedName>
</protein>
<dbReference type="AlphaFoldDB" id="B9S620"/>
<dbReference type="InParanoid" id="B9S620"/>
<accession>B9S620</accession>
<dbReference type="EMBL" id="EQ973877">
    <property type="protein sequence ID" value="EEF40929.1"/>
    <property type="molecule type" value="Genomic_DNA"/>
</dbReference>
<evidence type="ECO:0000313" key="2">
    <source>
        <dbReference type="Proteomes" id="UP000008311"/>
    </source>
</evidence>
<dbReference type="Proteomes" id="UP000008311">
    <property type="component" value="Unassembled WGS sequence"/>
</dbReference>
<gene>
    <name evidence="1" type="ORF">RCOM_1063080</name>
</gene>
<keyword evidence="2" id="KW-1185">Reference proteome</keyword>
<organism evidence="1 2">
    <name type="scientific">Ricinus communis</name>
    <name type="common">Castor bean</name>
    <dbReference type="NCBI Taxonomy" id="3988"/>
    <lineage>
        <taxon>Eukaryota</taxon>
        <taxon>Viridiplantae</taxon>
        <taxon>Streptophyta</taxon>
        <taxon>Embryophyta</taxon>
        <taxon>Tracheophyta</taxon>
        <taxon>Spermatophyta</taxon>
        <taxon>Magnoliopsida</taxon>
        <taxon>eudicotyledons</taxon>
        <taxon>Gunneridae</taxon>
        <taxon>Pentapetalae</taxon>
        <taxon>rosids</taxon>
        <taxon>fabids</taxon>
        <taxon>Malpighiales</taxon>
        <taxon>Euphorbiaceae</taxon>
        <taxon>Acalyphoideae</taxon>
        <taxon>Acalypheae</taxon>
        <taxon>Ricinus</taxon>
    </lineage>
</organism>
<proteinExistence type="predicted"/>
<evidence type="ECO:0000313" key="1">
    <source>
        <dbReference type="EMBL" id="EEF40929.1"/>
    </source>
</evidence>
<name>B9S620_RICCO</name>